<evidence type="ECO:0000313" key="6">
    <source>
        <dbReference type="Proteomes" id="UP000432089"/>
    </source>
</evidence>
<evidence type="ECO:0000256" key="1">
    <source>
        <dbReference type="ARBA" id="ARBA00010515"/>
    </source>
</evidence>
<evidence type="ECO:0000256" key="2">
    <source>
        <dbReference type="ARBA" id="ARBA00022801"/>
    </source>
</evidence>
<dbReference type="PROSITE" id="PS01173">
    <property type="entry name" value="LIPASE_GDXG_HIS"/>
    <property type="match status" value="1"/>
</dbReference>
<dbReference type="Gene3D" id="3.40.50.1820">
    <property type="entry name" value="alpha/beta hydrolase"/>
    <property type="match status" value="1"/>
</dbReference>
<dbReference type="Pfam" id="PF07859">
    <property type="entry name" value="Abhydrolase_3"/>
    <property type="match status" value="1"/>
</dbReference>
<feature type="signal peptide" evidence="3">
    <location>
        <begin position="1"/>
        <end position="17"/>
    </location>
</feature>
<reference evidence="5 6" key="1">
    <citation type="submission" date="2019-09" db="EMBL/GenBank/DDBJ databases">
        <title>YIM 132180 draft genome.</title>
        <authorList>
            <person name="Zhang K."/>
        </authorList>
    </citation>
    <scope>NUCLEOTIDE SEQUENCE [LARGE SCALE GENOMIC DNA]</scope>
    <source>
        <strain evidence="5 6">YIM 132180</strain>
    </source>
</reference>
<dbReference type="InterPro" id="IPR002168">
    <property type="entry name" value="Lipase_GDXG_HIS_AS"/>
</dbReference>
<dbReference type="InterPro" id="IPR029058">
    <property type="entry name" value="AB_hydrolase_fold"/>
</dbReference>
<dbReference type="PANTHER" id="PTHR48081">
    <property type="entry name" value="AB HYDROLASE SUPERFAMILY PROTEIN C4A8.06C"/>
    <property type="match status" value="1"/>
</dbReference>
<keyword evidence="2 5" id="KW-0378">Hydrolase</keyword>
<evidence type="ECO:0000259" key="4">
    <source>
        <dbReference type="Pfam" id="PF07859"/>
    </source>
</evidence>
<dbReference type="InterPro" id="IPR013094">
    <property type="entry name" value="AB_hydrolase_3"/>
</dbReference>
<feature type="domain" description="Alpha/beta hydrolase fold-3" evidence="4">
    <location>
        <begin position="134"/>
        <end position="342"/>
    </location>
</feature>
<protein>
    <submittedName>
        <fullName evidence="5">Alpha/beta hydrolase</fullName>
    </submittedName>
</protein>
<dbReference type="SUPFAM" id="SSF53474">
    <property type="entry name" value="alpha/beta-Hydrolases"/>
    <property type="match status" value="1"/>
</dbReference>
<keyword evidence="3" id="KW-0732">Signal</keyword>
<feature type="chain" id="PRO_5030684266" evidence="3">
    <location>
        <begin position="18"/>
        <end position="369"/>
    </location>
</feature>
<dbReference type="Proteomes" id="UP000432089">
    <property type="component" value="Unassembled WGS sequence"/>
</dbReference>
<evidence type="ECO:0000313" key="5">
    <source>
        <dbReference type="EMBL" id="KAB0676734.1"/>
    </source>
</evidence>
<accession>A0A7V7PL56</accession>
<organism evidence="5 6">
    <name type="scientific">Plantimonas leprariae</name>
    <dbReference type="NCBI Taxonomy" id="2615207"/>
    <lineage>
        <taxon>Bacteria</taxon>
        <taxon>Pseudomonadati</taxon>
        <taxon>Pseudomonadota</taxon>
        <taxon>Alphaproteobacteria</taxon>
        <taxon>Hyphomicrobiales</taxon>
        <taxon>Aurantimonadaceae</taxon>
        <taxon>Plantimonas</taxon>
    </lineage>
</organism>
<name>A0A7V7PL56_9HYPH</name>
<proteinExistence type="inferred from homology"/>
<dbReference type="InterPro" id="IPR050300">
    <property type="entry name" value="GDXG_lipolytic_enzyme"/>
</dbReference>
<comment type="similarity">
    <text evidence="1">Belongs to the 'GDXG' lipolytic enzyme family.</text>
</comment>
<dbReference type="EMBL" id="VZDO01000021">
    <property type="protein sequence ID" value="KAB0676734.1"/>
    <property type="molecule type" value="Genomic_DNA"/>
</dbReference>
<dbReference type="GO" id="GO:0016787">
    <property type="term" value="F:hydrolase activity"/>
    <property type="evidence" value="ECO:0007669"/>
    <property type="project" value="UniProtKB-KW"/>
</dbReference>
<comment type="caution">
    <text evidence="5">The sequence shown here is derived from an EMBL/GenBank/DDBJ whole genome shotgun (WGS) entry which is preliminary data.</text>
</comment>
<sequence>MLPAALAAALLSSAAMAQEAQKNNLQETTTDKVQNAVRSVTGNPLANADADMKHVLDALASLDPKSIPDLEAPEARQQPTAADGAMQVLREQGKSTLPDPAVMSKNILVDGGKEKIVATVFQPANAGGGALPVIVYFHGGGFVIANNSTYAASAAMLAKEVNAVVVSVEYSKAPEHKFPAAHDDAIAAYKWVAQNAQSIGGDPSKIALVGESAGGNLATNVAIAARDQNLPKPVYEVIVYPMAGTNLDTDSYKAADLSGVQPLNKPMMQWFYQNATSSPADMQDPRLDIVGKADVKGLAPATVITASIDPLQSEGKALADKLQQAGVQVDYQNYDGVTHEFFGMGKVVGKAKQAEDVAVKNLKAAFGTK</sequence>
<keyword evidence="6" id="KW-1185">Reference proteome</keyword>
<gene>
    <name evidence="5" type="ORF">F6X38_20575</name>
</gene>
<dbReference type="PANTHER" id="PTHR48081:SF8">
    <property type="entry name" value="ALPHA_BETA HYDROLASE FOLD-3 DOMAIN-CONTAINING PROTEIN-RELATED"/>
    <property type="match status" value="1"/>
</dbReference>
<dbReference type="AlphaFoldDB" id="A0A7V7PL56"/>
<evidence type="ECO:0000256" key="3">
    <source>
        <dbReference type="SAM" id="SignalP"/>
    </source>
</evidence>